<organism evidence="4 5">
    <name type="scientific">Marinomonas phaeophyticola</name>
    <dbReference type="NCBI Taxonomy" id="3004091"/>
    <lineage>
        <taxon>Bacteria</taxon>
        <taxon>Pseudomonadati</taxon>
        <taxon>Pseudomonadota</taxon>
        <taxon>Gammaproteobacteria</taxon>
        <taxon>Oceanospirillales</taxon>
        <taxon>Oceanospirillaceae</taxon>
        <taxon>Marinomonas</taxon>
    </lineage>
</organism>
<dbReference type="NCBIfam" id="TIGR00254">
    <property type="entry name" value="GGDEF"/>
    <property type="match status" value="1"/>
</dbReference>
<comment type="caution">
    <text evidence="4">The sequence shown here is derived from an EMBL/GenBank/DDBJ whole genome shotgun (WGS) entry which is preliminary data.</text>
</comment>
<dbReference type="EMBL" id="JAPUBN010000006">
    <property type="protein sequence ID" value="MCZ2720286.1"/>
    <property type="molecule type" value="Genomic_DNA"/>
</dbReference>
<evidence type="ECO:0000256" key="2">
    <source>
        <dbReference type="ARBA" id="ARBA00034247"/>
    </source>
</evidence>
<dbReference type="SUPFAM" id="SSF55073">
    <property type="entry name" value="Nucleotide cyclase"/>
    <property type="match status" value="1"/>
</dbReference>
<keyword evidence="5" id="KW-1185">Reference proteome</keyword>
<dbReference type="Proteomes" id="UP001149719">
    <property type="component" value="Unassembled WGS sequence"/>
</dbReference>
<evidence type="ECO:0000259" key="3">
    <source>
        <dbReference type="PROSITE" id="PS50887"/>
    </source>
</evidence>
<dbReference type="InterPro" id="IPR000160">
    <property type="entry name" value="GGDEF_dom"/>
</dbReference>
<dbReference type="PANTHER" id="PTHR45138">
    <property type="entry name" value="REGULATORY COMPONENTS OF SENSORY TRANSDUCTION SYSTEM"/>
    <property type="match status" value="1"/>
</dbReference>
<name>A0ABT4JPR7_9GAMM</name>
<dbReference type="PANTHER" id="PTHR45138:SF9">
    <property type="entry name" value="DIGUANYLATE CYCLASE DGCM-RELATED"/>
    <property type="match status" value="1"/>
</dbReference>
<dbReference type="InterPro" id="IPR029787">
    <property type="entry name" value="Nucleotide_cyclase"/>
</dbReference>
<reference evidence="4" key="1">
    <citation type="submission" date="2022-12" db="EMBL/GenBank/DDBJ databases">
        <title>Marinomonas 15G1-11 sp. nov, isolated from marine algae.</title>
        <authorList>
            <person name="Butt M."/>
            <person name="Choi D.G."/>
            <person name="Kim J.M."/>
            <person name="Lee J.K."/>
            <person name="Baek J.H."/>
            <person name="Jeon C.O."/>
        </authorList>
    </citation>
    <scope>NUCLEOTIDE SEQUENCE</scope>
    <source>
        <strain evidence="4">15G1-11</strain>
    </source>
</reference>
<evidence type="ECO:0000313" key="5">
    <source>
        <dbReference type="Proteomes" id="UP001149719"/>
    </source>
</evidence>
<dbReference type="Gene3D" id="3.30.70.270">
    <property type="match status" value="1"/>
</dbReference>
<dbReference type="InterPro" id="IPR050469">
    <property type="entry name" value="Diguanylate_Cyclase"/>
</dbReference>
<dbReference type="SMART" id="SM00267">
    <property type="entry name" value="GGDEF"/>
    <property type="match status" value="1"/>
</dbReference>
<dbReference type="Pfam" id="PF00990">
    <property type="entry name" value="GGDEF"/>
    <property type="match status" value="1"/>
</dbReference>
<dbReference type="InterPro" id="IPR043128">
    <property type="entry name" value="Rev_trsase/Diguanyl_cyclase"/>
</dbReference>
<dbReference type="PROSITE" id="PS50887">
    <property type="entry name" value="GGDEF"/>
    <property type="match status" value="1"/>
</dbReference>
<protein>
    <recommendedName>
        <fullName evidence="1">diguanylate cyclase</fullName>
        <ecNumber evidence="1">2.7.7.65</ecNumber>
    </recommendedName>
</protein>
<gene>
    <name evidence="4" type="ORF">O1D97_01165</name>
</gene>
<comment type="catalytic activity">
    <reaction evidence="2">
        <text>2 GTP = 3',3'-c-di-GMP + 2 diphosphate</text>
        <dbReference type="Rhea" id="RHEA:24898"/>
        <dbReference type="ChEBI" id="CHEBI:33019"/>
        <dbReference type="ChEBI" id="CHEBI:37565"/>
        <dbReference type="ChEBI" id="CHEBI:58805"/>
        <dbReference type="EC" id="2.7.7.65"/>
    </reaction>
</comment>
<proteinExistence type="predicted"/>
<dbReference type="RefSeq" id="WP_269122065.1">
    <property type="nucleotide sequence ID" value="NZ_JAPUBN010000006.1"/>
</dbReference>
<dbReference type="CDD" id="cd01949">
    <property type="entry name" value="GGDEF"/>
    <property type="match status" value="1"/>
</dbReference>
<evidence type="ECO:0000256" key="1">
    <source>
        <dbReference type="ARBA" id="ARBA00012528"/>
    </source>
</evidence>
<accession>A0ABT4JPR7</accession>
<sequence>MRQESPSQAVSLLRKAVPLMMKLNIAPTPYNYGVWYTYVSNRNKKLNNIMDTTIQKLGSLPNFISKELFQEFILDEDLKVNDEHSSQLDSMIEKIESSSEKMSEGLQTLTSSLEKSKRSLKSNGRVENIEKVVRYLEVNSIKASHQTHLFQESLQEIQNQILSLKEEIHQSKENSNIDPVTGLLNSQGLERTLYSWINDAEDDLSIMLIDIDKLALINQQYGKKVGSAIIRFLGQFLQSKKLENSVASHLDGGTFAILINEESLSFTSTFAEELRLQIQNQVIRTKKTQEPISSLTVSIGIATLLGQELGEQLLDRARKNLMHAKAKGGNQVSTN</sequence>
<dbReference type="EC" id="2.7.7.65" evidence="1"/>
<feature type="domain" description="GGDEF" evidence="3">
    <location>
        <begin position="202"/>
        <end position="335"/>
    </location>
</feature>
<evidence type="ECO:0000313" key="4">
    <source>
        <dbReference type="EMBL" id="MCZ2720286.1"/>
    </source>
</evidence>